<evidence type="ECO:0000313" key="3">
    <source>
        <dbReference type="Proteomes" id="UP001231189"/>
    </source>
</evidence>
<sequence length="435" mass="49000">MAIHTPLLRLLPLLLMLLPSPLRDYLSPARHELGGHGQLEARHPIIIFPGFSCSNLEARLTDDYTPSLPHCGTLKGKGWFPLSTNPWDLVDHDYIPCFEEQMSLVYDPVLNDYRNRPGVETRVPNFGSAYGFSIKIDGATEYCFIKLNKELEALGYRDGDTLFGAPYDIRHAPPLPGQPSEVYSDYFARVKDLVQHASEKNWNKPVILVGHSFGGMIAQEFVNSTTQEWRNKFIKHMVLIAPTPPTGLTEVVRNLASGPKVIILPKVTAIALRPMWRTFASSIQSMPSPWVFGDKPLIITKHRNYTAYDYSDFLTALGFSNGLMPFMKRVLPKMMRIDAPMVPTTYLNGIGVQTPEQEVYMDGNFDVAPEHVYGDGDGSINLVSMLAFANELHRQHLESNIYFNFIKIEHATHSDIIVSDDSLKIVIAEIVRANW</sequence>
<dbReference type="AlphaFoldDB" id="A0AAD8SI10"/>
<dbReference type="Gene3D" id="3.40.50.1820">
    <property type="entry name" value="alpha/beta hydrolase"/>
    <property type="match status" value="1"/>
</dbReference>
<keyword evidence="3" id="KW-1185">Reference proteome</keyword>
<feature type="chain" id="PRO_5042010906" description="Lecithin-cholesterol acyltransferase-like 1" evidence="1">
    <location>
        <begin position="24"/>
        <end position="435"/>
    </location>
</feature>
<comment type="caution">
    <text evidence="2">The sequence shown here is derived from an EMBL/GenBank/DDBJ whole genome shotgun (WGS) entry which is preliminary data.</text>
</comment>
<proteinExistence type="predicted"/>
<reference evidence="2" key="1">
    <citation type="submission" date="2023-07" db="EMBL/GenBank/DDBJ databases">
        <title>A chromosome-level genome assembly of Lolium multiflorum.</title>
        <authorList>
            <person name="Chen Y."/>
            <person name="Copetti D."/>
            <person name="Kolliker R."/>
            <person name="Studer B."/>
        </authorList>
    </citation>
    <scope>NUCLEOTIDE SEQUENCE</scope>
    <source>
        <strain evidence="2">02402/16</strain>
        <tissue evidence="2">Leaf</tissue>
    </source>
</reference>
<accession>A0AAD8SI10</accession>
<gene>
    <name evidence="2" type="ORF">QYE76_069743</name>
</gene>
<protein>
    <recommendedName>
        <fullName evidence="4">Lecithin-cholesterol acyltransferase-like 1</fullName>
    </recommendedName>
</protein>
<dbReference type="Proteomes" id="UP001231189">
    <property type="component" value="Unassembled WGS sequence"/>
</dbReference>
<evidence type="ECO:0008006" key="4">
    <source>
        <dbReference type="Google" id="ProtNLM"/>
    </source>
</evidence>
<dbReference type="GO" id="GO:0008374">
    <property type="term" value="F:O-acyltransferase activity"/>
    <property type="evidence" value="ECO:0007669"/>
    <property type="project" value="InterPro"/>
</dbReference>
<evidence type="ECO:0000256" key="1">
    <source>
        <dbReference type="SAM" id="SignalP"/>
    </source>
</evidence>
<name>A0AAD8SI10_LOLMU</name>
<dbReference type="EMBL" id="JAUUTY010000004">
    <property type="protein sequence ID" value="KAK1651938.1"/>
    <property type="molecule type" value="Genomic_DNA"/>
</dbReference>
<dbReference type="PANTHER" id="PTHR11440">
    <property type="entry name" value="LECITHIN-CHOLESTEROL ACYLTRANSFERASE-RELATED"/>
    <property type="match status" value="1"/>
</dbReference>
<dbReference type="InterPro" id="IPR029058">
    <property type="entry name" value="AB_hydrolase_fold"/>
</dbReference>
<dbReference type="SUPFAM" id="SSF53474">
    <property type="entry name" value="alpha/beta-Hydrolases"/>
    <property type="match status" value="1"/>
</dbReference>
<dbReference type="GO" id="GO:0006629">
    <property type="term" value="P:lipid metabolic process"/>
    <property type="evidence" value="ECO:0007669"/>
    <property type="project" value="InterPro"/>
</dbReference>
<keyword evidence="1" id="KW-0732">Signal</keyword>
<dbReference type="InterPro" id="IPR003386">
    <property type="entry name" value="LACT/PDAT_acylTrfase"/>
</dbReference>
<organism evidence="2 3">
    <name type="scientific">Lolium multiflorum</name>
    <name type="common">Italian ryegrass</name>
    <name type="synonym">Lolium perenne subsp. multiflorum</name>
    <dbReference type="NCBI Taxonomy" id="4521"/>
    <lineage>
        <taxon>Eukaryota</taxon>
        <taxon>Viridiplantae</taxon>
        <taxon>Streptophyta</taxon>
        <taxon>Embryophyta</taxon>
        <taxon>Tracheophyta</taxon>
        <taxon>Spermatophyta</taxon>
        <taxon>Magnoliopsida</taxon>
        <taxon>Liliopsida</taxon>
        <taxon>Poales</taxon>
        <taxon>Poaceae</taxon>
        <taxon>BOP clade</taxon>
        <taxon>Pooideae</taxon>
        <taxon>Poodae</taxon>
        <taxon>Poeae</taxon>
        <taxon>Poeae Chloroplast Group 2 (Poeae type)</taxon>
        <taxon>Loliodinae</taxon>
        <taxon>Loliinae</taxon>
        <taxon>Lolium</taxon>
    </lineage>
</organism>
<dbReference type="Pfam" id="PF02450">
    <property type="entry name" value="LCAT"/>
    <property type="match status" value="1"/>
</dbReference>
<feature type="signal peptide" evidence="1">
    <location>
        <begin position="1"/>
        <end position="23"/>
    </location>
</feature>
<evidence type="ECO:0000313" key="2">
    <source>
        <dbReference type="EMBL" id="KAK1651938.1"/>
    </source>
</evidence>